<dbReference type="InterPro" id="IPR047047">
    <property type="entry name" value="GST_Omega-like_C"/>
</dbReference>
<dbReference type="SFLD" id="SFLDS00019">
    <property type="entry name" value="Glutathione_Transferase_(cytos"/>
    <property type="match status" value="1"/>
</dbReference>
<dbReference type="FunFam" id="3.40.30.10:FF:000198">
    <property type="entry name" value="Glutathione S-transferase family protein"/>
    <property type="match status" value="1"/>
</dbReference>
<dbReference type="SFLD" id="SFLDG01148">
    <property type="entry name" value="Xi_(cytGST)"/>
    <property type="match status" value="1"/>
</dbReference>
<feature type="binding site" evidence="2">
    <location>
        <begin position="179"/>
        <end position="180"/>
    </location>
    <ligand>
        <name>glutathione</name>
        <dbReference type="ChEBI" id="CHEBI:57925"/>
    </ligand>
</feature>
<accession>A0AAV7EFB9</accession>
<evidence type="ECO:0000313" key="5">
    <source>
        <dbReference type="EMBL" id="KAG9447530.1"/>
    </source>
</evidence>
<dbReference type="Pfam" id="PF13409">
    <property type="entry name" value="GST_N_2"/>
    <property type="match status" value="1"/>
</dbReference>
<sequence>MTLSLKLPVFRAYFVSRLQSGFFTNLRFSSKHTPQMARSALDEMSETGAFTRTPSTFRNFISKDHASQFPAESGRYHLYISYACPWASRCYAFLKLKGLEKAISITAVKPKWERTKETDEHMGWVFPTSAVEEPAAEPDPLNGAKTVRELYEIASANYAGKYTVPVLWDKKLKTIVSNESAEIVRMLNSEFNDVAENADLDLYPLHLLAQIDEVNEWVYDSINNGVYRCGFAKKQQPYEEAMVKLYEALDRCEMILQKQRYICGNTLTEADIRLFVTLIRFDEVYAVHFKCNKKLLREYPNLFNYTKDIYQIPGMSDTVNMDHIKKHYYGSHPSINPYGIIPVGPNLDFSSPHGRERFGS</sequence>
<dbReference type="Proteomes" id="UP000825729">
    <property type="component" value="Unassembled WGS sequence"/>
</dbReference>
<feature type="binding site" evidence="2">
    <location>
        <position position="124"/>
    </location>
    <ligand>
        <name>glutathione</name>
        <dbReference type="ChEBI" id="CHEBI:57925"/>
    </ligand>
</feature>
<protein>
    <recommendedName>
        <fullName evidence="4">GST C-terminal domain-containing protein</fullName>
    </recommendedName>
</protein>
<feature type="binding site" evidence="2">
    <location>
        <begin position="161"/>
        <end position="164"/>
    </location>
    <ligand>
        <name>glutathione</name>
        <dbReference type="ChEBI" id="CHEBI:57925"/>
    </ligand>
</feature>
<evidence type="ECO:0000256" key="3">
    <source>
        <dbReference type="PIRSR" id="PIRSR015753-3"/>
    </source>
</evidence>
<keyword evidence="6" id="KW-1185">Reference proteome</keyword>
<dbReference type="PIRSF" id="PIRSF015753">
    <property type="entry name" value="GST"/>
    <property type="match status" value="1"/>
</dbReference>
<dbReference type="InterPro" id="IPR010987">
    <property type="entry name" value="Glutathione-S-Trfase_C-like"/>
</dbReference>
<evidence type="ECO:0000259" key="4">
    <source>
        <dbReference type="PROSITE" id="PS50405"/>
    </source>
</evidence>
<dbReference type="InterPro" id="IPR036249">
    <property type="entry name" value="Thioredoxin-like_sf"/>
</dbReference>
<dbReference type="PANTHER" id="PTHR32419">
    <property type="entry name" value="GLUTATHIONYL-HYDROQUINONE REDUCTASE"/>
    <property type="match status" value="1"/>
</dbReference>
<reference evidence="5 6" key="1">
    <citation type="submission" date="2021-07" db="EMBL/GenBank/DDBJ databases">
        <title>The Aristolochia fimbriata genome: insights into angiosperm evolution, floral development and chemical biosynthesis.</title>
        <authorList>
            <person name="Jiao Y."/>
        </authorList>
    </citation>
    <scope>NUCLEOTIDE SEQUENCE [LARGE SCALE GENOMIC DNA]</scope>
    <source>
        <strain evidence="5">IBCAS-2021</strain>
        <tissue evidence="5">Leaf</tissue>
    </source>
</reference>
<dbReference type="Pfam" id="PF13410">
    <property type="entry name" value="GST_C_2"/>
    <property type="match status" value="1"/>
</dbReference>
<dbReference type="SFLD" id="SFLDG01206">
    <property type="entry name" value="Xi.1"/>
    <property type="match status" value="1"/>
</dbReference>
<dbReference type="FunFam" id="1.20.1050.10:FF:000037">
    <property type="entry name" value="Glutathione S-transferase family protein"/>
    <property type="match status" value="1"/>
</dbReference>
<feature type="active site" description="Nucleophile" evidence="1">
    <location>
        <position position="84"/>
    </location>
</feature>
<dbReference type="GO" id="GO:0005737">
    <property type="term" value="C:cytoplasm"/>
    <property type="evidence" value="ECO:0007669"/>
    <property type="project" value="TreeGrafter"/>
</dbReference>
<dbReference type="Gene3D" id="1.20.1050.10">
    <property type="match status" value="1"/>
</dbReference>
<dbReference type="CDD" id="cd03190">
    <property type="entry name" value="GST_C_Omega_like"/>
    <property type="match status" value="1"/>
</dbReference>
<dbReference type="SUPFAM" id="SSF52833">
    <property type="entry name" value="Thioredoxin-like"/>
    <property type="match status" value="1"/>
</dbReference>
<feature type="active site" description="Proton donor/acceptor" evidence="1">
    <location>
        <position position="227"/>
    </location>
</feature>
<name>A0AAV7EFB9_ARIFI</name>
<evidence type="ECO:0000256" key="2">
    <source>
        <dbReference type="PIRSR" id="PIRSR015753-2"/>
    </source>
</evidence>
<dbReference type="EMBL" id="JAINDJ010000005">
    <property type="protein sequence ID" value="KAG9447530.1"/>
    <property type="molecule type" value="Genomic_DNA"/>
</dbReference>
<dbReference type="InterPro" id="IPR036282">
    <property type="entry name" value="Glutathione-S-Trfase_C_sf"/>
</dbReference>
<dbReference type="PANTHER" id="PTHR32419:SF6">
    <property type="entry name" value="GLUTATHIONE S-TRANSFERASE OMEGA-LIKE 1-RELATED"/>
    <property type="match status" value="1"/>
</dbReference>
<dbReference type="InterPro" id="IPR016639">
    <property type="entry name" value="GST_Omega/GSH"/>
</dbReference>
<proteinExistence type="predicted"/>
<dbReference type="AlphaFoldDB" id="A0AAV7EFB9"/>
<evidence type="ECO:0000313" key="6">
    <source>
        <dbReference type="Proteomes" id="UP000825729"/>
    </source>
</evidence>
<comment type="caution">
    <text evidence="5">The sequence shown here is derived from an EMBL/GenBank/DDBJ whole genome shotgun (WGS) entry which is preliminary data.</text>
</comment>
<dbReference type="InterPro" id="IPR004045">
    <property type="entry name" value="Glutathione_S-Trfase_N"/>
</dbReference>
<dbReference type="SUPFAM" id="SSF47616">
    <property type="entry name" value="GST C-terminal domain-like"/>
    <property type="match status" value="1"/>
</dbReference>
<dbReference type="InterPro" id="IPR040079">
    <property type="entry name" value="Glutathione_S-Trfase"/>
</dbReference>
<feature type="site" description="Lowers pKa of active site Cys" evidence="3">
    <location>
        <position position="328"/>
    </location>
</feature>
<gene>
    <name evidence="5" type="ORF">H6P81_013658</name>
</gene>
<dbReference type="GO" id="GO:0004364">
    <property type="term" value="F:glutathione transferase activity"/>
    <property type="evidence" value="ECO:0007669"/>
    <property type="project" value="InterPro"/>
</dbReference>
<evidence type="ECO:0000256" key="1">
    <source>
        <dbReference type="PIRSR" id="PIRSR015753-1"/>
    </source>
</evidence>
<organism evidence="5 6">
    <name type="scientific">Aristolochia fimbriata</name>
    <name type="common">White veined hardy Dutchman's pipe vine</name>
    <dbReference type="NCBI Taxonomy" id="158543"/>
    <lineage>
        <taxon>Eukaryota</taxon>
        <taxon>Viridiplantae</taxon>
        <taxon>Streptophyta</taxon>
        <taxon>Embryophyta</taxon>
        <taxon>Tracheophyta</taxon>
        <taxon>Spermatophyta</taxon>
        <taxon>Magnoliopsida</taxon>
        <taxon>Magnoliidae</taxon>
        <taxon>Piperales</taxon>
        <taxon>Aristolochiaceae</taxon>
        <taxon>Aristolochia</taxon>
    </lineage>
</organism>
<dbReference type="PROSITE" id="PS50405">
    <property type="entry name" value="GST_CTER"/>
    <property type="match status" value="1"/>
</dbReference>
<feature type="site" description="Lowers pKa of active site Cys" evidence="3">
    <location>
        <position position="285"/>
    </location>
</feature>
<dbReference type="Gene3D" id="3.40.30.10">
    <property type="entry name" value="Glutaredoxin"/>
    <property type="match status" value="1"/>
</dbReference>
<feature type="domain" description="GST C-terminal" evidence="4">
    <location>
        <begin position="204"/>
        <end position="328"/>
    </location>
</feature>